<keyword evidence="1" id="KW-0863">Zinc-finger</keyword>
<dbReference type="InterPro" id="IPR007527">
    <property type="entry name" value="Znf_SWIM"/>
</dbReference>
<accession>A0A2N0PFW1</accession>
<proteinExistence type="predicted"/>
<reference evidence="3 4" key="1">
    <citation type="submission" date="2016-04" db="EMBL/GenBank/DDBJ databases">
        <title>Genome analyses suggest a sexual origin of heterokaryosis in a supposedly ancient asexual fungus.</title>
        <authorList>
            <person name="Ropars J."/>
            <person name="Sedzielewska K."/>
            <person name="Noel J."/>
            <person name="Charron P."/>
            <person name="Farinelli L."/>
            <person name="Marton T."/>
            <person name="Kruger M."/>
            <person name="Pelin A."/>
            <person name="Brachmann A."/>
            <person name="Corradi N."/>
        </authorList>
    </citation>
    <scope>NUCLEOTIDE SEQUENCE [LARGE SCALE GENOMIC DNA]</scope>
    <source>
        <strain evidence="3 4">A5</strain>
    </source>
</reference>
<dbReference type="VEuPathDB" id="FungiDB:RhiirFUN_006508"/>
<keyword evidence="1" id="KW-0862">Zinc</keyword>
<sequence length="699" mass="81141">MNSDSFENFIQYNTAENSVSVPFGRVAEYYLKNHPLLKNIRLKSQSRKKTPELIKEELILVERVEGAVDFIEWRTKTGQTKSTNRIDDIIKLTEKGEELVRQIEAGVKKDKLCWQWVMYCAGDGNSCQRECGEIGKCMEGCQNEMLPNNLKNGNDMHLCKLRIVSEVYLSQINNSNPLKIKVLNSHLSSNILMTHTPQIDRLSLTRQVRDNIIINRRADHKTTKNIKAKMLAPYNGANEEVLREALHNQKEICDDKKLYRFLIRDDRRTKESTGPWTILHYLINEILKPKGYILYYQQPDLSAETSSEHFYQLTLSDQLWLKNAQRYGRHCIGVDSKYDLNNDRAPVLAIVAENSAGFGTPLAFGLSNKENNWTTSIALMSLKNNVPCNNPDCEHKWYYEDLPNGKGFQRITECAKNHSWIPLVMMDKHRPTKIATEKVLDRTILCWFHVMQTFGENLNNWNISWPLRGTKTVVNFVERLYGIRLFRENLTNECGQSNFEAGLATVFDMQTIEQETQAAHLASDKLRRLNHGKLLFLLGYVEFAGVDNYFYLKKGNYPFTIETSYNDELINLDRNGLNLLMPLHNKLMEQHLSKVPNHHDHSEYYLINIKTGECTCFDYIWNGPFRDTCKHCHAALIYQEAIKSSDMLLFKQEIKKELVQYFKNKQRVLPVESKNISIYNEDIETAYLEIVNLYNTNGN</sequence>
<dbReference type="VEuPathDB" id="FungiDB:FUN_004329"/>
<gene>
    <name evidence="3" type="ORF">RhiirA5_378405</name>
</gene>
<dbReference type="PROSITE" id="PS50966">
    <property type="entry name" value="ZF_SWIM"/>
    <property type="match status" value="1"/>
</dbReference>
<reference evidence="3 4" key="2">
    <citation type="submission" date="2017-09" db="EMBL/GenBank/DDBJ databases">
        <title>Extensive intraspecific genome diversity in a model arbuscular mycorrhizal fungus.</title>
        <authorList>
            <person name="Chen E.C."/>
            <person name="Morin E."/>
            <person name="Beaudet D."/>
            <person name="Noel J."/>
            <person name="Ndikumana S."/>
            <person name="Charron P."/>
            <person name="St-Onge C."/>
            <person name="Giorgi J."/>
            <person name="Grigoriev I.V."/>
            <person name="Roux C."/>
            <person name="Martin F.M."/>
            <person name="Corradi N."/>
        </authorList>
    </citation>
    <scope>NUCLEOTIDE SEQUENCE [LARGE SCALE GENOMIC DNA]</scope>
    <source>
        <strain evidence="3 4">A5</strain>
    </source>
</reference>
<evidence type="ECO:0000259" key="2">
    <source>
        <dbReference type="PROSITE" id="PS50966"/>
    </source>
</evidence>
<evidence type="ECO:0000313" key="4">
    <source>
        <dbReference type="Proteomes" id="UP000232722"/>
    </source>
</evidence>
<keyword evidence="1" id="KW-0479">Metal-binding</keyword>
<name>A0A2N0PFW1_9GLOM</name>
<dbReference type="VEuPathDB" id="FungiDB:FUN_008460"/>
<dbReference type="VEuPathDB" id="FungiDB:RhiirFUN_021540"/>
<evidence type="ECO:0000256" key="1">
    <source>
        <dbReference type="PROSITE-ProRule" id="PRU00325"/>
    </source>
</evidence>
<dbReference type="AlphaFoldDB" id="A0A2N0PFW1"/>
<protein>
    <recommendedName>
        <fullName evidence="2">SWIM-type domain-containing protein</fullName>
    </recommendedName>
</protein>
<feature type="domain" description="SWIM-type" evidence="2">
    <location>
        <begin position="605"/>
        <end position="640"/>
    </location>
</feature>
<dbReference type="GO" id="GO:0008270">
    <property type="term" value="F:zinc ion binding"/>
    <property type="evidence" value="ECO:0007669"/>
    <property type="project" value="UniProtKB-KW"/>
</dbReference>
<dbReference type="VEuPathDB" id="FungiDB:RhiirA1_507084"/>
<dbReference type="EMBL" id="LLXJ01000843">
    <property type="protein sequence ID" value="PKC05708.1"/>
    <property type="molecule type" value="Genomic_DNA"/>
</dbReference>
<dbReference type="Proteomes" id="UP000232722">
    <property type="component" value="Unassembled WGS sequence"/>
</dbReference>
<organism evidence="3 4">
    <name type="scientific">Rhizophagus irregularis</name>
    <dbReference type="NCBI Taxonomy" id="588596"/>
    <lineage>
        <taxon>Eukaryota</taxon>
        <taxon>Fungi</taxon>
        <taxon>Fungi incertae sedis</taxon>
        <taxon>Mucoromycota</taxon>
        <taxon>Glomeromycotina</taxon>
        <taxon>Glomeromycetes</taxon>
        <taxon>Glomerales</taxon>
        <taxon>Glomeraceae</taxon>
        <taxon>Rhizophagus</taxon>
    </lineage>
</organism>
<evidence type="ECO:0000313" key="3">
    <source>
        <dbReference type="EMBL" id="PKC05708.1"/>
    </source>
</evidence>
<comment type="caution">
    <text evidence="3">The sequence shown here is derived from an EMBL/GenBank/DDBJ whole genome shotgun (WGS) entry which is preliminary data.</text>
</comment>